<keyword evidence="6" id="KW-1185">Reference proteome</keyword>
<name>A0ABX0U8D4_9FLAO</name>
<dbReference type="PANTHER" id="PTHR30146:SF109">
    <property type="entry name" value="HTH-TYPE TRANSCRIPTIONAL REGULATOR GALS"/>
    <property type="match status" value="1"/>
</dbReference>
<dbReference type="InterPro" id="IPR028082">
    <property type="entry name" value="Peripla_BP_I"/>
</dbReference>
<evidence type="ECO:0000313" key="5">
    <source>
        <dbReference type="EMBL" id="NIJ45087.1"/>
    </source>
</evidence>
<reference evidence="5 6" key="1">
    <citation type="submission" date="2020-03" db="EMBL/GenBank/DDBJ databases">
        <title>Genomic Encyclopedia of Type Strains, Phase IV (KMG-IV): sequencing the most valuable type-strain genomes for metagenomic binning, comparative biology and taxonomic classification.</title>
        <authorList>
            <person name="Goeker M."/>
        </authorList>
    </citation>
    <scope>NUCLEOTIDE SEQUENCE [LARGE SCALE GENOMIC DNA]</scope>
    <source>
        <strain evidence="5 6">DSM 101599</strain>
    </source>
</reference>
<evidence type="ECO:0000259" key="4">
    <source>
        <dbReference type="PROSITE" id="PS50932"/>
    </source>
</evidence>
<dbReference type="InterPro" id="IPR001761">
    <property type="entry name" value="Peripla_BP/Lac1_sug-bd_dom"/>
</dbReference>
<dbReference type="InterPro" id="IPR010982">
    <property type="entry name" value="Lambda_DNA-bd_dom_sf"/>
</dbReference>
<evidence type="ECO:0000256" key="2">
    <source>
        <dbReference type="ARBA" id="ARBA00023125"/>
    </source>
</evidence>
<keyword evidence="1" id="KW-0805">Transcription regulation</keyword>
<dbReference type="EMBL" id="JAASQL010000001">
    <property type="protein sequence ID" value="NIJ45087.1"/>
    <property type="molecule type" value="Genomic_DNA"/>
</dbReference>
<comment type="caution">
    <text evidence="5">The sequence shown here is derived from an EMBL/GenBank/DDBJ whole genome shotgun (WGS) entry which is preliminary data.</text>
</comment>
<dbReference type="Gene3D" id="1.10.260.40">
    <property type="entry name" value="lambda repressor-like DNA-binding domains"/>
    <property type="match status" value="1"/>
</dbReference>
<dbReference type="RefSeq" id="WP_167186290.1">
    <property type="nucleotide sequence ID" value="NZ_JAASQL010000001.1"/>
</dbReference>
<dbReference type="Gene3D" id="3.40.50.2300">
    <property type="match status" value="2"/>
</dbReference>
<dbReference type="Pfam" id="PF00532">
    <property type="entry name" value="Peripla_BP_1"/>
    <property type="match status" value="1"/>
</dbReference>
<dbReference type="PROSITE" id="PS50932">
    <property type="entry name" value="HTH_LACI_2"/>
    <property type="match status" value="1"/>
</dbReference>
<dbReference type="CDD" id="cd06267">
    <property type="entry name" value="PBP1_LacI_sugar_binding-like"/>
    <property type="match status" value="1"/>
</dbReference>
<dbReference type="SMART" id="SM00354">
    <property type="entry name" value="HTH_LACI"/>
    <property type="match status" value="1"/>
</dbReference>
<evidence type="ECO:0000256" key="1">
    <source>
        <dbReference type="ARBA" id="ARBA00023015"/>
    </source>
</evidence>
<dbReference type="SUPFAM" id="SSF47413">
    <property type="entry name" value="lambda repressor-like DNA-binding domains"/>
    <property type="match status" value="1"/>
</dbReference>
<feature type="domain" description="HTH lacI-type" evidence="4">
    <location>
        <begin position="7"/>
        <end position="61"/>
    </location>
</feature>
<proteinExistence type="predicted"/>
<dbReference type="InterPro" id="IPR000843">
    <property type="entry name" value="HTH_LacI"/>
</dbReference>
<evidence type="ECO:0000313" key="6">
    <source>
        <dbReference type="Proteomes" id="UP000745859"/>
    </source>
</evidence>
<gene>
    <name evidence="5" type="ORF">FHR24_001526</name>
</gene>
<keyword evidence="3" id="KW-0804">Transcription</keyword>
<protein>
    <submittedName>
        <fullName evidence="5">LacI family transcriptional regulator</fullName>
    </submittedName>
</protein>
<organism evidence="5 6">
    <name type="scientific">Wenyingzhuangia heitensis</name>
    <dbReference type="NCBI Taxonomy" id="1487859"/>
    <lineage>
        <taxon>Bacteria</taxon>
        <taxon>Pseudomonadati</taxon>
        <taxon>Bacteroidota</taxon>
        <taxon>Flavobacteriia</taxon>
        <taxon>Flavobacteriales</taxon>
        <taxon>Flavobacteriaceae</taxon>
        <taxon>Wenyingzhuangia</taxon>
    </lineage>
</organism>
<accession>A0ABX0U8D4</accession>
<keyword evidence="2" id="KW-0238">DNA-binding</keyword>
<dbReference type="Pfam" id="PF00356">
    <property type="entry name" value="LacI"/>
    <property type="match status" value="1"/>
</dbReference>
<sequence length="343" mass="38868">MKKRQTVTLKHIAEALNLSISTVSRSLKNHKDISKETIALVHAKAKELNYFPNIFAQGFRKHRTHLIGVVVPNLTHYYSSTILEAILEEAEKKGYHVIITGSKDSYDKQIELLNTMLHLGVDGILLSLTRDTYNVDKIIKYIEQVPLILFDKVSRKVPCTQVIIDDEQAAFNAVKHLIDTGRKRIAIFKETNDSFNSLKRYEGYLRALKTNNLPFDESLVYSSKYIPLEQGRKLAETVLKNPQRPDAVFCITDNCAVGAMQVFKKNNIKIPEEIAIVGFSNSLASRIVNPNLTTVDQPGSKVGKTAINYLIDEIDNPKENYMDYKTVEIKTNLIVRESSIKND</sequence>
<dbReference type="SUPFAM" id="SSF53822">
    <property type="entry name" value="Periplasmic binding protein-like I"/>
    <property type="match status" value="1"/>
</dbReference>
<dbReference type="PANTHER" id="PTHR30146">
    <property type="entry name" value="LACI-RELATED TRANSCRIPTIONAL REPRESSOR"/>
    <property type="match status" value="1"/>
</dbReference>
<evidence type="ECO:0000256" key="3">
    <source>
        <dbReference type="ARBA" id="ARBA00023163"/>
    </source>
</evidence>
<dbReference type="CDD" id="cd01392">
    <property type="entry name" value="HTH_LacI"/>
    <property type="match status" value="1"/>
</dbReference>
<dbReference type="Proteomes" id="UP000745859">
    <property type="component" value="Unassembled WGS sequence"/>
</dbReference>